<name>C5M583_CANTT</name>
<keyword evidence="3" id="KW-1185">Reference proteome</keyword>
<accession>C5M583</accession>
<protein>
    <submittedName>
        <fullName evidence="2">Uncharacterized protein</fullName>
    </submittedName>
</protein>
<reference evidence="2 3" key="1">
    <citation type="journal article" date="2009" name="Nature">
        <title>Evolution of pathogenicity and sexual reproduction in eight Candida genomes.</title>
        <authorList>
            <person name="Butler G."/>
            <person name="Rasmussen M.D."/>
            <person name="Lin M.F."/>
            <person name="Santos M.A."/>
            <person name="Sakthikumar S."/>
            <person name="Munro C.A."/>
            <person name="Rheinbay E."/>
            <person name="Grabherr M."/>
            <person name="Forche A."/>
            <person name="Reedy J.L."/>
            <person name="Agrafioti I."/>
            <person name="Arnaud M.B."/>
            <person name="Bates S."/>
            <person name="Brown A.J."/>
            <person name="Brunke S."/>
            <person name="Costanzo M.C."/>
            <person name="Fitzpatrick D.A."/>
            <person name="de Groot P.W."/>
            <person name="Harris D."/>
            <person name="Hoyer L.L."/>
            <person name="Hube B."/>
            <person name="Klis F.M."/>
            <person name="Kodira C."/>
            <person name="Lennard N."/>
            <person name="Logue M.E."/>
            <person name="Martin R."/>
            <person name="Neiman A.M."/>
            <person name="Nikolaou E."/>
            <person name="Quail M.A."/>
            <person name="Quinn J."/>
            <person name="Santos M.C."/>
            <person name="Schmitzberger F.F."/>
            <person name="Sherlock G."/>
            <person name="Shah P."/>
            <person name="Silverstein K.A."/>
            <person name="Skrzypek M.S."/>
            <person name="Soll D."/>
            <person name="Staggs R."/>
            <person name="Stansfield I."/>
            <person name="Stumpf M.P."/>
            <person name="Sudbery P.E."/>
            <person name="Srikantha T."/>
            <person name="Zeng Q."/>
            <person name="Berman J."/>
            <person name="Berriman M."/>
            <person name="Heitman J."/>
            <person name="Gow N.A."/>
            <person name="Lorenz M.C."/>
            <person name="Birren B.W."/>
            <person name="Kellis M."/>
            <person name="Cuomo C.A."/>
        </authorList>
    </citation>
    <scope>NUCLEOTIDE SEQUENCE [LARGE SCALE GENOMIC DNA]</scope>
    <source>
        <strain evidence="3">ATCC MYA-3404 / T1</strain>
    </source>
</reference>
<gene>
    <name evidence="2" type="ORF">CTRG_02061</name>
</gene>
<organism evidence="2 3">
    <name type="scientific">Candida tropicalis (strain ATCC MYA-3404 / T1)</name>
    <name type="common">Yeast</name>
    <dbReference type="NCBI Taxonomy" id="294747"/>
    <lineage>
        <taxon>Eukaryota</taxon>
        <taxon>Fungi</taxon>
        <taxon>Dikarya</taxon>
        <taxon>Ascomycota</taxon>
        <taxon>Saccharomycotina</taxon>
        <taxon>Pichiomycetes</taxon>
        <taxon>Debaryomycetaceae</taxon>
        <taxon>Candida/Lodderomyces clade</taxon>
        <taxon>Candida</taxon>
    </lineage>
</organism>
<evidence type="ECO:0000256" key="1">
    <source>
        <dbReference type="SAM" id="Phobius"/>
    </source>
</evidence>
<dbReference type="GeneID" id="8297158"/>
<dbReference type="HOGENOM" id="CLU_1796221_0_0_1"/>
<sequence>MSHIIKKGVIVCKGKEENAGINWVMRAHKTKKIKIWPINTTFLTNRPMKFNRQLHFVLLNKFVYEYLYSSTRMVCTQNQNATKSEKFFLSLLMVPLSNIKISQYSLLIRNQRFFWVFFFFFFYSISIFQQQQQNKTIPILILIY</sequence>
<dbReference type="KEGG" id="ctp:CTRG_02061"/>
<dbReference type="VEuPathDB" id="FungiDB:CTRG_02061"/>
<proteinExistence type="predicted"/>
<dbReference type="RefSeq" id="XP_002547754.1">
    <property type="nucleotide sequence ID" value="XM_002547708.1"/>
</dbReference>
<dbReference type="AlphaFoldDB" id="C5M583"/>
<keyword evidence="1" id="KW-0472">Membrane</keyword>
<dbReference type="Proteomes" id="UP000002037">
    <property type="component" value="Unassembled WGS sequence"/>
</dbReference>
<evidence type="ECO:0000313" key="2">
    <source>
        <dbReference type="EMBL" id="EER35199.1"/>
    </source>
</evidence>
<keyword evidence="1" id="KW-1133">Transmembrane helix</keyword>
<feature type="transmembrane region" description="Helical" evidence="1">
    <location>
        <begin position="112"/>
        <end position="128"/>
    </location>
</feature>
<dbReference type="EMBL" id="GG692396">
    <property type="protein sequence ID" value="EER35199.1"/>
    <property type="molecule type" value="Genomic_DNA"/>
</dbReference>
<keyword evidence="1" id="KW-0812">Transmembrane</keyword>
<evidence type="ECO:0000313" key="3">
    <source>
        <dbReference type="Proteomes" id="UP000002037"/>
    </source>
</evidence>